<dbReference type="GO" id="GO:0005975">
    <property type="term" value="P:carbohydrate metabolic process"/>
    <property type="evidence" value="ECO:0007669"/>
    <property type="project" value="UniProtKB-ARBA"/>
</dbReference>
<dbReference type="EMBL" id="CP033928">
    <property type="protein sequence ID" value="AZA60097.1"/>
    <property type="molecule type" value="Genomic_DNA"/>
</dbReference>
<accession>A0A3G6MXW9</accession>
<dbReference type="Proteomes" id="UP000269076">
    <property type="component" value="Chromosome"/>
</dbReference>
<proteinExistence type="predicted"/>
<organism evidence="4 5">
    <name type="scientific">Chryseobacterium indoltheticum</name>
    <dbReference type="NCBI Taxonomy" id="254"/>
    <lineage>
        <taxon>Bacteria</taxon>
        <taxon>Pseudomonadati</taxon>
        <taxon>Bacteroidota</taxon>
        <taxon>Flavobacteriia</taxon>
        <taxon>Flavobacteriales</taxon>
        <taxon>Weeksellaceae</taxon>
        <taxon>Chryseobacterium group</taxon>
        <taxon>Chryseobacterium</taxon>
    </lineage>
</organism>
<gene>
    <name evidence="4" type="ORF">EG340_03150</name>
</gene>
<evidence type="ECO:0000313" key="4">
    <source>
        <dbReference type="EMBL" id="AZA60097.1"/>
    </source>
</evidence>
<feature type="chain" id="PRO_5018066695" evidence="2">
    <location>
        <begin position="21"/>
        <end position="295"/>
    </location>
</feature>
<dbReference type="Pfam" id="PF18962">
    <property type="entry name" value="Por_Secre_tail"/>
    <property type="match status" value="1"/>
</dbReference>
<feature type="signal peptide" evidence="2">
    <location>
        <begin position="1"/>
        <end position="20"/>
    </location>
</feature>
<dbReference type="SUPFAM" id="SSF49899">
    <property type="entry name" value="Concanavalin A-like lectins/glucanases"/>
    <property type="match status" value="1"/>
</dbReference>
<evidence type="ECO:0000259" key="3">
    <source>
        <dbReference type="Pfam" id="PF18962"/>
    </source>
</evidence>
<dbReference type="GO" id="GO:0004553">
    <property type="term" value="F:hydrolase activity, hydrolyzing O-glycosyl compounds"/>
    <property type="evidence" value="ECO:0007669"/>
    <property type="project" value="UniProtKB-ARBA"/>
</dbReference>
<sequence>MKIKLLSLIVTFTLSISVFSQDISFESSEGFVLGDINNQQGWTSYGSATPNNAAIINTTSTLGTNSANVLATNTINDGGIKKNVNGFAKTEFSFDFKISAIDESDYFMSVRDNSNTILGAFVIDYEQGNVAIYDGIMDDVTETSIDVSPNVWYNFKMIVNMGTHTVQYFVNNISVGSKNFLTSASGFQVIDFAFDDYDSGFTVDNIKILNADNLSTSEIVHNNKVHIYPNPTTDLLHIPTIENIKSVEVYDTTGKLVLKDTSGKNRISVSFLNKGLYVIKITTNHSAFTTKFSKK</sequence>
<evidence type="ECO:0000256" key="2">
    <source>
        <dbReference type="SAM" id="SignalP"/>
    </source>
</evidence>
<protein>
    <submittedName>
        <fullName evidence="4">T9SS C-terminal target domain-containing protein</fullName>
    </submittedName>
</protein>
<name>A0A3G6MXW9_9FLAO</name>
<dbReference type="NCBIfam" id="TIGR04183">
    <property type="entry name" value="Por_Secre_tail"/>
    <property type="match status" value="1"/>
</dbReference>
<dbReference type="InterPro" id="IPR026444">
    <property type="entry name" value="Secre_tail"/>
</dbReference>
<dbReference type="RefSeq" id="WP_123885184.1">
    <property type="nucleotide sequence ID" value="NZ_CP033928.1"/>
</dbReference>
<dbReference type="InterPro" id="IPR013320">
    <property type="entry name" value="ConA-like_dom_sf"/>
</dbReference>
<reference evidence="4 5" key="1">
    <citation type="submission" date="2018-11" db="EMBL/GenBank/DDBJ databases">
        <title>Proposal to divide the Flavobacteriaceae and reorganize its genera based on Amino Acid Identity values calculated from whole genome sequences.</title>
        <authorList>
            <person name="Nicholson A.C."/>
            <person name="Gulvik C.A."/>
            <person name="Whitney A.M."/>
            <person name="Humrighouse B.W."/>
            <person name="Bell M."/>
            <person name="Holmes B."/>
            <person name="Steigerwalt A."/>
            <person name="Villarma A."/>
            <person name="Sheth M."/>
            <person name="Batra D."/>
            <person name="Pryor J."/>
            <person name="Bernardet J.-F."/>
            <person name="Hugo C."/>
            <person name="Kampfer P."/>
            <person name="Newman J."/>
            <person name="Mcquiston J.R."/>
        </authorList>
    </citation>
    <scope>NUCLEOTIDE SEQUENCE [LARGE SCALE GENOMIC DNA]</scope>
    <source>
        <strain evidence="4 5">G0211</strain>
    </source>
</reference>
<evidence type="ECO:0000256" key="1">
    <source>
        <dbReference type="ARBA" id="ARBA00022729"/>
    </source>
</evidence>
<dbReference type="AlphaFoldDB" id="A0A3G6MXW9"/>
<keyword evidence="1 2" id="KW-0732">Signal</keyword>
<evidence type="ECO:0000313" key="5">
    <source>
        <dbReference type="Proteomes" id="UP000269076"/>
    </source>
</evidence>
<feature type="domain" description="Secretion system C-terminal sorting" evidence="3">
    <location>
        <begin position="227"/>
        <end position="292"/>
    </location>
</feature>